<dbReference type="PANTHER" id="PTHR46943:SF1">
    <property type="entry name" value="PENTRAXIN-RELATED PROTEIN PTX3"/>
    <property type="match status" value="1"/>
</dbReference>
<accession>A0A8J3JM68</accession>
<dbReference type="InterPro" id="IPR042837">
    <property type="entry name" value="PTX3"/>
</dbReference>
<keyword evidence="6" id="KW-1185">Reference proteome</keyword>
<evidence type="ECO:0000256" key="2">
    <source>
        <dbReference type="ARBA" id="ARBA00023157"/>
    </source>
</evidence>
<dbReference type="Gene3D" id="2.60.120.200">
    <property type="match status" value="2"/>
</dbReference>
<reference evidence="5 6" key="1">
    <citation type="submission" date="2021-01" db="EMBL/GenBank/DDBJ databases">
        <title>Whole genome shotgun sequence of Catellatospora bangladeshensis NBRC 107357.</title>
        <authorList>
            <person name="Komaki H."/>
            <person name="Tamura T."/>
        </authorList>
    </citation>
    <scope>NUCLEOTIDE SEQUENCE [LARGE SCALE GENOMIC DNA]</scope>
    <source>
        <strain evidence="5 6">NBRC 107357</strain>
    </source>
</reference>
<dbReference type="Pfam" id="PF13385">
    <property type="entry name" value="Laminin_G_3"/>
    <property type="match status" value="2"/>
</dbReference>
<feature type="region of interest" description="Disordered" evidence="3">
    <location>
        <begin position="245"/>
        <end position="267"/>
    </location>
</feature>
<evidence type="ECO:0000256" key="1">
    <source>
        <dbReference type="ARBA" id="ARBA00022729"/>
    </source>
</evidence>
<dbReference type="InterPro" id="IPR013320">
    <property type="entry name" value="ConA-like_dom_sf"/>
</dbReference>
<keyword evidence="2" id="KW-1015">Disulfide bond</keyword>
<evidence type="ECO:0000256" key="3">
    <source>
        <dbReference type="SAM" id="MobiDB-lite"/>
    </source>
</evidence>
<name>A0A8J3JM68_9ACTN</name>
<organism evidence="5 6">
    <name type="scientific">Catellatospora bangladeshensis</name>
    <dbReference type="NCBI Taxonomy" id="310355"/>
    <lineage>
        <taxon>Bacteria</taxon>
        <taxon>Bacillati</taxon>
        <taxon>Actinomycetota</taxon>
        <taxon>Actinomycetes</taxon>
        <taxon>Micromonosporales</taxon>
        <taxon>Micromonosporaceae</taxon>
        <taxon>Catellatospora</taxon>
    </lineage>
</organism>
<evidence type="ECO:0000313" key="6">
    <source>
        <dbReference type="Proteomes" id="UP000601223"/>
    </source>
</evidence>
<feature type="domain" description="LamG-like jellyroll fold" evidence="4">
    <location>
        <begin position="1078"/>
        <end position="1250"/>
    </location>
</feature>
<sequence length="1267" mass="133296">MDGSSQGFLSTRRSVRVLLTVALLAFGVVVPSAAASVAEPSPVCAPAALTEAAAVKMAAECGTSVAVEASRTEYTQVVATASGVMRLESAAVPVRARTGTGSWAPIDLTLSASAHGDVRPAVSSADVRFSAGGPNPLVTLVRAGHRFELSWPAALPAPVLDGDSATYQEVLPDVDLVARATRTGFTHVLVIKSAAAADSEAVRSVRFEVSGDAVVQQFGDGSLRAVTPDGQLMADAHLPLMWDSGTSVPRSGLPQGREALTGDDGPGQVGVESSHVGAGDGAQVAAVGTEITAAGDLMLVPDEQLLSSATFPLYVDPAWDEDRNRWAYSTDNGSSNSDYTSARVGRNPDTGTLFRSYFEFPMTDSGGVTLKGKQIKTARVQMTLDHSWSCGDTWTHMYLTSTIDKTMRATWSKMPLTKWLASAEGHANEDDGCGAPDPDMTMNFMDTAPGGVLLTQVQAAAKASLNTFTVAFCACNSQGQYESSQDRWKRFDPAEAFLVVEYNTAPTAPTDLRFGTFTCPAVAALADPPEVGSVSTTLEALANDADGGTADVTFRWVQIPPGTTDPDLLTGYTDVTFEDKTVNSKPAGQAPNASRVQSALNGLTEGKTYGFKVKSQDPNTVATYSPDSPWSQWCVFAVDVSIPDPPGVSSVNCPEEQLTTVGPGQTCNVVMTTTATDAAYFEYWFEGQSRRMIPVDADLQVEVPVTPIRYGLNTFNVFVVDSVGHPSASETTYSFYVAAPSKPVAHWNLEQFPPAFAAAEALHDQQGTATDLTFNGTWAADTRLIGARTATFNGSSHSASTSGPVVSTSGSFSVSAWVRLSALPTDDMIAVTQAGADAAGFQLGVKMLGTPLTPRWAFIMKDTQAQSSATRTAGSPVALTSADLGQWIHIAGVYDTNAKKIRLYVNGVLTGGTDRTAAPWPSTGNFAVGRGFAGGVSNKWWNGSIADVRAWDRALVAEDFTPQPVSGDVGLVDHDVAASWSFDAISLCLPTVCPRLTDDSTFTRQLQLELGTLTGPDQSQANEICQVGGRNTVALFDTCDIDYNEPGSSGPEFGTVIKNHGTEGAPDWRHAPVVRTDTSFTVSAWVRPQEDSLLTGCRTALAQDATVAGGPVSGFYLRSCTSPQTGGGTAARWEFYMPDTGTATTNGVSVTSLLPIASSADATVGAETAGRWTFLTAVYDGASREMRLYVNGVLQGSVQRPAGSAWHAAGALTIGRARWSDTPNPAGFNTDFYLGAVDQVSVYAGVLDQTAIDQAYTTEGLDGATPE</sequence>
<dbReference type="InterPro" id="IPR006558">
    <property type="entry name" value="LamG-like"/>
</dbReference>
<dbReference type="EMBL" id="BONF01000027">
    <property type="protein sequence ID" value="GIF83152.1"/>
    <property type="molecule type" value="Genomic_DNA"/>
</dbReference>
<feature type="domain" description="LamG-like jellyroll fold" evidence="4">
    <location>
        <begin position="810"/>
        <end position="958"/>
    </location>
</feature>
<protein>
    <recommendedName>
        <fullName evidence="4">LamG-like jellyroll fold domain-containing protein</fullName>
    </recommendedName>
</protein>
<proteinExistence type="predicted"/>
<dbReference type="SUPFAM" id="SSF49899">
    <property type="entry name" value="Concanavalin A-like lectins/glucanases"/>
    <property type="match status" value="2"/>
</dbReference>
<gene>
    <name evidence="5" type="ORF">Cba03nite_45010</name>
</gene>
<keyword evidence="1" id="KW-0732">Signal</keyword>
<dbReference type="PANTHER" id="PTHR46943">
    <property type="entry name" value="PENTRAXIN-RELATED PROTEIN PTX3"/>
    <property type="match status" value="1"/>
</dbReference>
<evidence type="ECO:0000313" key="5">
    <source>
        <dbReference type="EMBL" id="GIF83152.1"/>
    </source>
</evidence>
<evidence type="ECO:0000259" key="4">
    <source>
        <dbReference type="SMART" id="SM00560"/>
    </source>
</evidence>
<dbReference type="GO" id="GO:0006955">
    <property type="term" value="P:immune response"/>
    <property type="evidence" value="ECO:0007669"/>
    <property type="project" value="InterPro"/>
</dbReference>
<dbReference type="AlphaFoldDB" id="A0A8J3JM68"/>
<dbReference type="SMART" id="SM00560">
    <property type="entry name" value="LamGL"/>
    <property type="match status" value="2"/>
</dbReference>
<comment type="caution">
    <text evidence="5">The sequence shown here is derived from an EMBL/GenBank/DDBJ whole genome shotgun (WGS) entry which is preliminary data.</text>
</comment>
<dbReference type="Proteomes" id="UP000601223">
    <property type="component" value="Unassembled WGS sequence"/>
</dbReference>